<dbReference type="SMART" id="SM00112">
    <property type="entry name" value="CA"/>
    <property type="match status" value="5"/>
</dbReference>
<dbReference type="InterPro" id="IPR002126">
    <property type="entry name" value="Cadherin-like_dom"/>
</dbReference>
<proteinExistence type="predicted"/>
<evidence type="ECO:0000256" key="4">
    <source>
        <dbReference type="ARBA" id="ARBA00022737"/>
    </source>
</evidence>
<dbReference type="InterPro" id="IPR015919">
    <property type="entry name" value="Cadherin-like_sf"/>
</dbReference>
<dbReference type="PANTHER" id="PTHR24027:SF438">
    <property type="entry name" value="CADHERIN 23"/>
    <property type="match status" value="1"/>
</dbReference>
<evidence type="ECO:0000256" key="7">
    <source>
        <dbReference type="ARBA" id="ARBA00023136"/>
    </source>
</evidence>
<dbReference type="SUPFAM" id="SSF49313">
    <property type="entry name" value="Cadherin-like"/>
    <property type="match status" value="4"/>
</dbReference>
<organism evidence="11">
    <name type="scientific">Philodina roseola</name>
    <name type="common">Rotifer</name>
    <dbReference type="NCBI Taxonomy" id="96448"/>
    <lineage>
        <taxon>Eukaryota</taxon>
        <taxon>Metazoa</taxon>
        <taxon>Spiralia</taxon>
        <taxon>Gnathifera</taxon>
        <taxon>Rotifera</taxon>
        <taxon>Eurotatoria</taxon>
        <taxon>Bdelloidea</taxon>
        <taxon>Philodinida</taxon>
        <taxon>Philodinidae</taxon>
        <taxon>Philodina</taxon>
    </lineage>
</organism>
<dbReference type="FunFam" id="2.60.40.60:FF:000092">
    <property type="entry name" value="Protocadherin 8"/>
    <property type="match status" value="1"/>
</dbReference>
<dbReference type="FunFam" id="2.60.40.60:FF:000033">
    <property type="entry name" value="FAT atypical cadherin 1"/>
    <property type="match status" value="1"/>
</dbReference>
<sequence length="1083" mass="126400">MMMMRCKYCFNTEQTHCSFEHLHHQREKRNRTLMSNCLCRANRREEERRIRFVESSTSCFCYDLNIRTEINMPYSIVSLTDNHRLRMRMSPSDFNEKSVHICCKAKSEASHRSAPFTFNLNLFRFQMFVIICLCFLQFVNSLEYSLIIEEKSSINRTIFQFTRPYELINNFQSSFQLTNENENLILTKLIDRDLWCSLNICNCDRCEFILEFRSINDRTMSTMNVTISDLNDHACQFLDIQQNISLSESIQIGHRFPLARAIDVDSGLNGQLTFQLLDHQEYFQLNIVNLSMNEYAIYAVVRRSFDRELKENYELIIEGRDQGFPQVKINRTKIQITILDENDNAPKFNQSEYSIQNLSEDTPIGTELLTIFANDVDKGLNGEIHYSIVVPSSQSSSFPFAINSSSGVVRLQSPLDFETSRSFRFLVRASDSGLSQSLFTDSWLSISLKDVNDCPVEIRFTPNERFRFKNEILFIHENIEIENLTLGFFRLNDRDSIPTKINFSLQFDDSNRKQFYEILPTNSPTNFLLNVRNGIFDREIQNEIHLNFIASDSLLTSFYNLTIRLLDLNDNPNEFPSNPIVFYVEETANYLMNENPPENDRLTIGYLTSIDRDEGENAATRYDLDANSFVRIDSQTGRLFLRQPLDREEISTIFLKGKATNIAEPKWSTEVQIEIHVTDVNDDIPQCSSPFERISIAEDFFIEKTLTKINATDRDDGQNGTINYSLTVKNSLWPFEIDEQTGEIYSKEKFDFETKEKYFQLEIHLEDRGFPFAHQRQNACLVEIFIENINDNRPELIDDDQRRIFIDLKKSFQNQIVDFHVRDADEPGNDQFRFRLINADEFDSLFSLTSNGSLRLTRPTNEIGLFNLKILFGKNFCQKNFFKIFFVSFSEDSDVSPQQNLINVTVAIGDSSISTLSNFDKILLKYSRPTKTIGLIIGLTISIFTLIFFVCLIFVCLCLRRHRQRHQAAMMTRKKLFCSSSQQLTSSGSTTTTTNTSIEHQIVSTILPINWHEENSSRSYNGKNRRETKKFSFFQLFSFQSIRLRPILERIKFFTCPMKTNIVEVIKRVTKRPVQHHRHRKSQ</sequence>
<keyword evidence="2 9" id="KW-0812">Transmembrane</keyword>
<dbReference type="PANTHER" id="PTHR24027">
    <property type="entry name" value="CADHERIN-23"/>
    <property type="match status" value="1"/>
</dbReference>
<feature type="transmembrane region" description="Helical" evidence="9">
    <location>
        <begin position="933"/>
        <end position="959"/>
    </location>
</feature>
<dbReference type="InterPro" id="IPR020894">
    <property type="entry name" value="Cadherin_CS"/>
</dbReference>
<dbReference type="EMBL" id="JN235989">
    <property type="protein sequence ID" value="AEN94438.1"/>
    <property type="molecule type" value="Genomic_DNA"/>
</dbReference>
<dbReference type="GO" id="GO:0000902">
    <property type="term" value="P:cell morphogenesis"/>
    <property type="evidence" value="ECO:0007669"/>
    <property type="project" value="TreeGrafter"/>
</dbReference>
<keyword evidence="5 8" id="KW-0106">Calcium</keyword>
<feature type="domain" description="Cadherin" evidence="10">
    <location>
        <begin position="584"/>
        <end position="687"/>
    </location>
</feature>
<accession>G3KGY1</accession>
<dbReference type="GO" id="GO:0044331">
    <property type="term" value="P:cell-cell adhesion mediated by cadherin"/>
    <property type="evidence" value="ECO:0007669"/>
    <property type="project" value="TreeGrafter"/>
</dbReference>
<dbReference type="PROSITE" id="PS00232">
    <property type="entry name" value="CADHERIN_1"/>
    <property type="match status" value="1"/>
</dbReference>
<dbReference type="CDD" id="cd11304">
    <property type="entry name" value="Cadherin_repeat"/>
    <property type="match status" value="5"/>
</dbReference>
<dbReference type="GO" id="GO:0005912">
    <property type="term" value="C:adherens junction"/>
    <property type="evidence" value="ECO:0007669"/>
    <property type="project" value="TreeGrafter"/>
</dbReference>
<keyword evidence="3" id="KW-0732">Signal</keyword>
<reference evidence="11" key="1">
    <citation type="journal article" date="2011" name="Proc. Natl. Acad. Sci. U.S.A.">
        <title>A widespread class of reverse transcriptase-related cellular genes.</title>
        <authorList>
            <person name="Gladyshev E.A."/>
            <person name="Arkhipova I.R."/>
        </authorList>
    </citation>
    <scope>NUCLEOTIDE SEQUENCE</scope>
</reference>
<dbReference type="PRINTS" id="PR00205">
    <property type="entry name" value="CADHERIN"/>
</dbReference>
<dbReference type="Pfam" id="PF00028">
    <property type="entry name" value="Cadherin"/>
    <property type="match status" value="4"/>
</dbReference>
<dbReference type="GO" id="GO:0016342">
    <property type="term" value="C:catenin complex"/>
    <property type="evidence" value="ECO:0007669"/>
    <property type="project" value="TreeGrafter"/>
</dbReference>
<evidence type="ECO:0000256" key="3">
    <source>
        <dbReference type="ARBA" id="ARBA00022729"/>
    </source>
</evidence>
<dbReference type="Gene3D" id="2.60.40.60">
    <property type="entry name" value="Cadherins"/>
    <property type="match status" value="6"/>
</dbReference>
<feature type="domain" description="Cadherin" evidence="10">
    <location>
        <begin position="238"/>
        <end position="348"/>
    </location>
</feature>
<dbReference type="PROSITE" id="PS50268">
    <property type="entry name" value="CADHERIN_2"/>
    <property type="match status" value="5"/>
</dbReference>
<dbReference type="GO" id="GO:0016477">
    <property type="term" value="P:cell migration"/>
    <property type="evidence" value="ECO:0007669"/>
    <property type="project" value="TreeGrafter"/>
</dbReference>
<feature type="domain" description="Cadherin" evidence="10">
    <location>
        <begin position="475"/>
        <end position="581"/>
    </location>
</feature>
<evidence type="ECO:0000313" key="11">
    <source>
        <dbReference type="EMBL" id="AEN94438.1"/>
    </source>
</evidence>
<protein>
    <submittedName>
        <fullName evidence="11">Protocadherin alpha</fullName>
    </submittedName>
</protein>
<comment type="subcellular location">
    <subcellularLocation>
        <location evidence="1">Membrane</location>
        <topology evidence="1">Single-pass membrane protein</topology>
    </subcellularLocation>
</comment>
<keyword evidence="6 9" id="KW-1133">Transmembrane helix</keyword>
<dbReference type="InterPro" id="IPR039808">
    <property type="entry name" value="Cadherin"/>
</dbReference>
<feature type="domain" description="Cadherin" evidence="10">
    <location>
        <begin position="358"/>
        <end position="464"/>
    </location>
</feature>
<evidence type="ECO:0000259" key="10">
    <source>
        <dbReference type="PROSITE" id="PS50268"/>
    </source>
</evidence>
<keyword evidence="7 9" id="KW-0472">Membrane</keyword>
<feature type="domain" description="Cadherin" evidence="10">
    <location>
        <begin position="688"/>
        <end position="796"/>
    </location>
</feature>
<dbReference type="GO" id="GO:0007156">
    <property type="term" value="P:homophilic cell adhesion via plasma membrane adhesion molecules"/>
    <property type="evidence" value="ECO:0007669"/>
    <property type="project" value="InterPro"/>
</dbReference>
<evidence type="ECO:0000256" key="2">
    <source>
        <dbReference type="ARBA" id="ARBA00022692"/>
    </source>
</evidence>
<dbReference type="GO" id="GO:0008013">
    <property type="term" value="F:beta-catenin binding"/>
    <property type="evidence" value="ECO:0007669"/>
    <property type="project" value="TreeGrafter"/>
</dbReference>
<evidence type="ECO:0000256" key="6">
    <source>
        <dbReference type="ARBA" id="ARBA00022989"/>
    </source>
</evidence>
<evidence type="ECO:0000256" key="9">
    <source>
        <dbReference type="SAM" id="Phobius"/>
    </source>
</evidence>
<evidence type="ECO:0000256" key="1">
    <source>
        <dbReference type="ARBA" id="ARBA00004167"/>
    </source>
</evidence>
<dbReference type="GO" id="GO:0034332">
    <property type="term" value="P:adherens junction organization"/>
    <property type="evidence" value="ECO:0007669"/>
    <property type="project" value="TreeGrafter"/>
</dbReference>
<dbReference type="GO" id="GO:0016339">
    <property type="term" value="P:calcium-dependent cell-cell adhesion via plasma membrane cell adhesion molecules"/>
    <property type="evidence" value="ECO:0007669"/>
    <property type="project" value="TreeGrafter"/>
</dbReference>
<name>G3KGY1_PHIRO</name>
<dbReference type="GO" id="GO:0005509">
    <property type="term" value="F:calcium ion binding"/>
    <property type="evidence" value="ECO:0007669"/>
    <property type="project" value="UniProtKB-UniRule"/>
</dbReference>
<keyword evidence="4" id="KW-0677">Repeat</keyword>
<dbReference type="GO" id="GO:0007043">
    <property type="term" value="P:cell-cell junction assembly"/>
    <property type="evidence" value="ECO:0007669"/>
    <property type="project" value="TreeGrafter"/>
</dbReference>
<evidence type="ECO:0000256" key="8">
    <source>
        <dbReference type="PROSITE-ProRule" id="PRU00043"/>
    </source>
</evidence>
<dbReference type="AlphaFoldDB" id="G3KGY1"/>
<evidence type="ECO:0000256" key="5">
    <source>
        <dbReference type="ARBA" id="ARBA00022837"/>
    </source>
</evidence>
<dbReference type="GO" id="GO:0045296">
    <property type="term" value="F:cadherin binding"/>
    <property type="evidence" value="ECO:0007669"/>
    <property type="project" value="TreeGrafter"/>
</dbReference>
<dbReference type="FunFam" id="2.60.40.60:FF:000015">
    <property type="entry name" value="FAT atypical cadherin 1"/>
    <property type="match status" value="1"/>
</dbReference>